<dbReference type="Pfam" id="PF02446">
    <property type="entry name" value="Glyco_hydro_77"/>
    <property type="match status" value="1"/>
</dbReference>
<dbReference type="STRING" id="1678841.TBC1_12137"/>
<evidence type="ECO:0000256" key="10">
    <source>
        <dbReference type="RuleBase" id="RU361207"/>
    </source>
</evidence>
<protein>
    <recommendedName>
        <fullName evidence="4 10">4-alpha-glucanotransferase</fullName>
        <ecNumber evidence="3 10">2.4.1.25</ecNumber>
    </recommendedName>
    <alternativeName>
        <fullName evidence="8 10">Amylomaltase</fullName>
    </alternativeName>
    <alternativeName>
        <fullName evidence="9 10">Disproportionating enzyme</fullName>
    </alternativeName>
</protein>
<evidence type="ECO:0000256" key="5">
    <source>
        <dbReference type="ARBA" id="ARBA00022676"/>
    </source>
</evidence>
<sequence>MMTNQRSGGILLHPTSLPNEYGIGTFGEEAYHFVDFLERAHQNLWQVLPLGPTGPGDSPYQSYSAYALNPVLIDLQHFVNKGLIGQNDLSAAKRRNNGRVDYAFVNSSREQIFTKAYRAFCEAAPDADRNAFNDFKEKHSHWLDDYALFMAIKESLGGIPWYEWPDDLRLRKQPALDKTRQELEERAGYHRFLQFVANCQWMKLKSYANEKNIQIIGDIPLYVSFDSSDAWANPEVFLLDGDLNPEMVAGVPPDFFSETGQLWGNVLFKWDYLKATGFDWWIKRVAHNLELADIIRIDHFRGLVAFWAIPFGAETAIDGQWIGAPAVELFEALDKKLGKLPIIAEDLGVITPDVDEVRLQFNLPGMKILQFAFDKSKANPYLPHFYPQNSVVYTGTHDNDTVVGWYESLDAEDKLKLHQYLGSIGTGIHWQMIRLAWASVSDIAVVPLQDVLGLGTNGRMNVPGTLSGNWQWRFLDGQLLREHEITLRNLSTLYNRTNRVTDEEIPVPDNHQ</sequence>
<dbReference type="InterPro" id="IPR017853">
    <property type="entry name" value="GH"/>
</dbReference>
<dbReference type="NCBIfam" id="NF011079">
    <property type="entry name" value="PRK14508.1-2"/>
    <property type="match status" value="1"/>
</dbReference>
<keyword evidence="12" id="KW-1185">Reference proteome</keyword>
<evidence type="ECO:0000313" key="12">
    <source>
        <dbReference type="Proteomes" id="UP000053091"/>
    </source>
</evidence>
<dbReference type="EMBL" id="DF968183">
    <property type="protein sequence ID" value="GAP44336.1"/>
    <property type="molecule type" value="Genomic_DNA"/>
</dbReference>
<keyword evidence="5 10" id="KW-0328">Glycosyltransferase</keyword>
<gene>
    <name evidence="11" type="ORF">TBC1_12137</name>
</gene>
<evidence type="ECO:0000256" key="1">
    <source>
        <dbReference type="ARBA" id="ARBA00000439"/>
    </source>
</evidence>
<dbReference type="AlphaFoldDB" id="A0A0S7C517"/>
<evidence type="ECO:0000256" key="9">
    <source>
        <dbReference type="ARBA" id="ARBA00031501"/>
    </source>
</evidence>
<evidence type="ECO:0000256" key="4">
    <source>
        <dbReference type="ARBA" id="ARBA00020295"/>
    </source>
</evidence>
<dbReference type="PATRIC" id="fig|1678841.3.peg.2815"/>
<dbReference type="EC" id="2.4.1.25" evidence="3 10"/>
<dbReference type="GO" id="GO:0004134">
    <property type="term" value="F:4-alpha-glucanotransferase activity"/>
    <property type="evidence" value="ECO:0007669"/>
    <property type="project" value="UniProtKB-EC"/>
</dbReference>
<keyword evidence="7 10" id="KW-0119">Carbohydrate metabolism</keyword>
<accession>A0A0S7C517</accession>
<organism evidence="11">
    <name type="scientific">Lentimicrobium saccharophilum</name>
    <dbReference type="NCBI Taxonomy" id="1678841"/>
    <lineage>
        <taxon>Bacteria</taxon>
        <taxon>Pseudomonadati</taxon>
        <taxon>Bacteroidota</taxon>
        <taxon>Bacteroidia</taxon>
        <taxon>Bacteroidales</taxon>
        <taxon>Lentimicrobiaceae</taxon>
        <taxon>Lentimicrobium</taxon>
    </lineage>
</organism>
<evidence type="ECO:0000256" key="8">
    <source>
        <dbReference type="ARBA" id="ARBA00031423"/>
    </source>
</evidence>
<keyword evidence="6 10" id="KW-0808">Transferase</keyword>
<reference evidence="11" key="1">
    <citation type="journal article" date="2015" name="Genome Announc.">
        <title>Draft Genome Sequence of Bacteroidales Strain TBC1, a Novel Isolate from a Methanogenic Wastewater Treatment System.</title>
        <authorList>
            <person name="Tourlousse D.M."/>
            <person name="Matsuura N."/>
            <person name="Sun L."/>
            <person name="Toyonaga M."/>
            <person name="Kuroda K."/>
            <person name="Ohashi A."/>
            <person name="Cruz R."/>
            <person name="Yamaguchi T."/>
            <person name="Sekiguchi Y."/>
        </authorList>
    </citation>
    <scope>NUCLEOTIDE SEQUENCE [LARGE SCALE GENOMIC DNA]</scope>
    <source>
        <strain evidence="11">TBC1</strain>
    </source>
</reference>
<comment type="catalytic activity">
    <reaction evidence="1 10">
        <text>Transfers a segment of a (1-&gt;4)-alpha-D-glucan to a new position in an acceptor, which may be glucose or a (1-&gt;4)-alpha-D-glucan.</text>
        <dbReference type="EC" id="2.4.1.25"/>
    </reaction>
</comment>
<dbReference type="NCBIfam" id="NF011080">
    <property type="entry name" value="PRK14508.1-3"/>
    <property type="match status" value="1"/>
</dbReference>
<dbReference type="InterPro" id="IPR003385">
    <property type="entry name" value="Glyco_hydro_77"/>
</dbReference>
<dbReference type="Proteomes" id="UP000053091">
    <property type="component" value="Unassembled WGS sequence"/>
</dbReference>
<dbReference type="Gene3D" id="3.20.20.80">
    <property type="entry name" value="Glycosidases"/>
    <property type="match status" value="1"/>
</dbReference>
<name>A0A0S7C517_9BACT</name>
<proteinExistence type="inferred from homology"/>
<dbReference type="SUPFAM" id="SSF51445">
    <property type="entry name" value="(Trans)glycosidases"/>
    <property type="match status" value="1"/>
</dbReference>
<evidence type="ECO:0000313" key="11">
    <source>
        <dbReference type="EMBL" id="GAP44336.1"/>
    </source>
</evidence>
<dbReference type="NCBIfam" id="TIGR00217">
    <property type="entry name" value="malQ"/>
    <property type="match status" value="1"/>
</dbReference>
<dbReference type="GO" id="GO:0005975">
    <property type="term" value="P:carbohydrate metabolic process"/>
    <property type="evidence" value="ECO:0007669"/>
    <property type="project" value="InterPro"/>
</dbReference>
<dbReference type="RefSeq" id="WP_201781688.1">
    <property type="nucleotide sequence ID" value="NZ_DF968183.1"/>
</dbReference>
<evidence type="ECO:0000256" key="3">
    <source>
        <dbReference type="ARBA" id="ARBA00012560"/>
    </source>
</evidence>
<dbReference type="PANTHER" id="PTHR32438">
    <property type="entry name" value="4-ALPHA-GLUCANOTRANSFERASE DPE1, CHLOROPLASTIC/AMYLOPLASTIC"/>
    <property type="match status" value="1"/>
</dbReference>
<dbReference type="PANTHER" id="PTHR32438:SF5">
    <property type="entry name" value="4-ALPHA-GLUCANOTRANSFERASE DPE1, CHLOROPLASTIC_AMYLOPLASTIC"/>
    <property type="match status" value="1"/>
</dbReference>
<evidence type="ECO:0000256" key="2">
    <source>
        <dbReference type="ARBA" id="ARBA00005684"/>
    </source>
</evidence>
<evidence type="ECO:0000256" key="7">
    <source>
        <dbReference type="ARBA" id="ARBA00023277"/>
    </source>
</evidence>
<comment type="similarity">
    <text evidence="2 10">Belongs to the disproportionating enzyme family.</text>
</comment>
<evidence type="ECO:0000256" key="6">
    <source>
        <dbReference type="ARBA" id="ARBA00022679"/>
    </source>
</evidence>